<dbReference type="Gene3D" id="3.30.200.20">
    <property type="entry name" value="Phosphorylase Kinase, domain 1"/>
    <property type="match status" value="1"/>
</dbReference>
<dbReference type="Gene3D" id="3.80.10.10">
    <property type="entry name" value="Ribonuclease Inhibitor"/>
    <property type="match status" value="1"/>
</dbReference>
<dbReference type="Pfam" id="PF07714">
    <property type="entry name" value="PK_Tyr_Ser-Thr"/>
    <property type="match status" value="1"/>
</dbReference>
<keyword evidence="9" id="KW-0732">Signal</keyword>
<dbReference type="InterPro" id="IPR032675">
    <property type="entry name" value="LRR_dom_sf"/>
</dbReference>
<dbReference type="GO" id="GO:0016020">
    <property type="term" value="C:membrane"/>
    <property type="evidence" value="ECO:0007669"/>
    <property type="project" value="UniProtKB-SubCell"/>
</dbReference>
<protein>
    <submittedName>
        <fullName evidence="11">Putative Leucine-rich repeat protein kinase family protein</fullName>
    </submittedName>
</protein>
<keyword evidence="5 8" id="KW-1133">Transmembrane helix</keyword>
<dbReference type="PANTHER" id="PTHR48007:SF43">
    <property type="entry name" value="POLLEN RECEPTOR-LIKE KINASE 4"/>
    <property type="match status" value="1"/>
</dbReference>
<dbReference type="InterPro" id="IPR001611">
    <property type="entry name" value="Leu-rich_rpt"/>
</dbReference>
<dbReference type="OrthoDB" id="248923at2759"/>
<dbReference type="GO" id="GO:0004672">
    <property type="term" value="F:protein kinase activity"/>
    <property type="evidence" value="ECO:0007669"/>
    <property type="project" value="InterPro"/>
</dbReference>
<dbReference type="Pfam" id="PF00560">
    <property type="entry name" value="LRR_1"/>
    <property type="match status" value="1"/>
</dbReference>
<evidence type="ECO:0000256" key="3">
    <source>
        <dbReference type="ARBA" id="ARBA00022692"/>
    </source>
</evidence>
<dbReference type="InterPro" id="IPR011009">
    <property type="entry name" value="Kinase-like_dom_sf"/>
</dbReference>
<evidence type="ECO:0000256" key="6">
    <source>
        <dbReference type="ARBA" id="ARBA00023136"/>
    </source>
</evidence>
<reference evidence="11 12" key="1">
    <citation type="journal article" date="2019" name="Nat. Plants">
        <title>Stout camphor tree genome fills gaps in understanding of flowering plant genome evolution.</title>
        <authorList>
            <person name="Chaw S.M."/>
            <person name="Liu Y.C."/>
            <person name="Wu Y.W."/>
            <person name="Wang H.Y."/>
            <person name="Lin C.I."/>
            <person name="Wu C.S."/>
            <person name="Ke H.M."/>
            <person name="Chang L.Y."/>
            <person name="Hsu C.Y."/>
            <person name="Yang H.T."/>
            <person name="Sudianto E."/>
            <person name="Hsu M.H."/>
            <person name="Wu K.P."/>
            <person name="Wang L.N."/>
            <person name="Leebens-Mack J.H."/>
            <person name="Tsai I.J."/>
        </authorList>
    </citation>
    <scope>NUCLEOTIDE SEQUENCE [LARGE SCALE GENOMIC DNA]</scope>
    <source>
        <strain evidence="12">cv. Chaw 1501</strain>
        <tissue evidence="11">Young leaves</tissue>
    </source>
</reference>
<accession>A0A443PQG5</accession>
<keyword evidence="11" id="KW-0808">Transferase</keyword>
<keyword evidence="4" id="KW-0677">Repeat</keyword>
<feature type="signal peptide" evidence="9">
    <location>
        <begin position="1"/>
        <end position="26"/>
    </location>
</feature>
<dbReference type="EMBL" id="QPKB01000009">
    <property type="protein sequence ID" value="RWR93016.1"/>
    <property type="molecule type" value="Genomic_DNA"/>
</dbReference>
<organism evidence="11 12">
    <name type="scientific">Cinnamomum micranthum f. kanehirae</name>
    <dbReference type="NCBI Taxonomy" id="337451"/>
    <lineage>
        <taxon>Eukaryota</taxon>
        <taxon>Viridiplantae</taxon>
        <taxon>Streptophyta</taxon>
        <taxon>Embryophyta</taxon>
        <taxon>Tracheophyta</taxon>
        <taxon>Spermatophyta</taxon>
        <taxon>Magnoliopsida</taxon>
        <taxon>Magnoliidae</taxon>
        <taxon>Laurales</taxon>
        <taxon>Lauraceae</taxon>
        <taxon>Cinnamomum</taxon>
    </lineage>
</organism>
<dbReference type="InterPro" id="IPR046959">
    <property type="entry name" value="PRK1-6/SRF4-like"/>
</dbReference>
<name>A0A443PQG5_9MAGN</name>
<feature type="domain" description="Protein kinase" evidence="10">
    <location>
        <begin position="316"/>
        <end position="588"/>
    </location>
</feature>
<evidence type="ECO:0000259" key="10">
    <source>
        <dbReference type="PROSITE" id="PS50011"/>
    </source>
</evidence>
<evidence type="ECO:0000256" key="4">
    <source>
        <dbReference type="ARBA" id="ARBA00022737"/>
    </source>
</evidence>
<keyword evidence="2" id="KW-0433">Leucine-rich repeat</keyword>
<evidence type="ECO:0000313" key="12">
    <source>
        <dbReference type="Proteomes" id="UP000283530"/>
    </source>
</evidence>
<keyword evidence="6 8" id="KW-0472">Membrane</keyword>
<dbReference type="GO" id="GO:0005524">
    <property type="term" value="F:ATP binding"/>
    <property type="evidence" value="ECO:0007669"/>
    <property type="project" value="InterPro"/>
</dbReference>
<feature type="chain" id="PRO_5019206807" evidence="9">
    <location>
        <begin position="27"/>
        <end position="608"/>
    </location>
</feature>
<feature type="transmembrane region" description="Helical" evidence="8">
    <location>
        <begin position="235"/>
        <end position="256"/>
    </location>
</feature>
<evidence type="ECO:0000256" key="8">
    <source>
        <dbReference type="SAM" id="Phobius"/>
    </source>
</evidence>
<dbReference type="InterPro" id="IPR000719">
    <property type="entry name" value="Prot_kinase_dom"/>
</dbReference>
<dbReference type="SUPFAM" id="SSF52058">
    <property type="entry name" value="L domain-like"/>
    <property type="match status" value="1"/>
</dbReference>
<feature type="region of interest" description="Disordered" evidence="7">
    <location>
        <begin position="201"/>
        <end position="226"/>
    </location>
</feature>
<dbReference type="Proteomes" id="UP000283530">
    <property type="component" value="Unassembled WGS sequence"/>
</dbReference>
<sequence length="608" mass="68363">MEELKSHFLYNCLVIFLLFFWDVALGDDHPGTGYHPEEREALYTLKNAFNHPRLNREWNGLQCYMNESNRNWFGISCKDGRVTGISLEGLGLFGQLNNNALVNLTQLTHLSFKNNSISGHLMDFSANGRLTHIDLSDNWFQGPIPPSLVELDWLESLQLQNNYLTGPIPRFKQVSLRDFNASNNYLSGEIPTTRVLLSSSNEAGLCGSPDSTPCPPPSAPPLPEEKDSSLFRGSLMIGMYVVFGVVILVLVMVLITKHYRKTKPAKGEEELGYEVEKNRKEKMKIEEKRANDAGEQTGNLSFVDEEGGFELSDLLRASADGLGKGNFGYSYQVILEDRPAVVVKRLRGLKPFTGEEFAEQMRVLAGLKHPNLLPLLAYYHSNDENLLVYKFVQNGNLFNRLHGGRGKNRIPFKWNSRLLVAQGVARAMVFLHRKITGQNEIPHGNLKASNVLLDDNDVALVADYGFTSLIAATISAQHMVSYKSPEYQQRRKISRKSDVWSYGLLLLELITGRVSGLSAPQGVQGVDLSNWAHKAVREEWTAEVFDVEVSATEGALQLLQIALRCCNKLPEKRPEMEEVMREVEDIKLITSDDDQSESFEQSFVQDSF</sequence>
<proteinExistence type="predicted"/>
<keyword evidence="3 8" id="KW-0812">Transmembrane</keyword>
<evidence type="ECO:0000256" key="5">
    <source>
        <dbReference type="ARBA" id="ARBA00022989"/>
    </source>
</evidence>
<feature type="compositionally biased region" description="Pro residues" evidence="7">
    <location>
        <begin position="212"/>
        <end position="222"/>
    </location>
</feature>
<dbReference type="AlphaFoldDB" id="A0A443PQG5"/>
<evidence type="ECO:0000313" key="11">
    <source>
        <dbReference type="EMBL" id="RWR93016.1"/>
    </source>
</evidence>
<gene>
    <name evidence="11" type="ORF">CKAN_02224600</name>
</gene>
<keyword evidence="12" id="KW-1185">Reference proteome</keyword>
<keyword evidence="11" id="KW-0418">Kinase</keyword>
<dbReference type="PROSITE" id="PS50011">
    <property type="entry name" value="PROTEIN_KINASE_DOM"/>
    <property type="match status" value="1"/>
</dbReference>
<dbReference type="STRING" id="337451.A0A443PQG5"/>
<evidence type="ECO:0000256" key="7">
    <source>
        <dbReference type="SAM" id="MobiDB-lite"/>
    </source>
</evidence>
<evidence type="ECO:0000256" key="9">
    <source>
        <dbReference type="SAM" id="SignalP"/>
    </source>
</evidence>
<comment type="caution">
    <text evidence="11">The sequence shown here is derived from an EMBL/GenBank/DDBJ whole genome shotgun (WGS) entry which is preliminary data.</text>
</comment>
<dbReference type="SUPFAM" id="SSF56112">
    <property type="entry name" value="Protein kinase-like (PK-like)"/>
    <property type="match status" value="1"/>
</dbReference>
<evidence type="ECO:0000256" key="2">
    <source>
        <dbReference type="ARBA" id="ARBA00022614"/>
    </source>
</evidence>
<dbReference type="Gene3D" id="1.10.510.10">
    <property type="entry name" value="Transferase(Phosphotransferase) domain 1"/>
    <property type="match status" value="1"/>
</dbReference>
<evidence type="ECO:0000256" key="1">
    <source>
        <dbReference type="ARBA" id="ARBA00004370"/>
    </source>
</evidence>
<dbReference type="InterPro" id="IPR001245">
    <property type="entry name" value="Ser-Thr/Tyr_kinase_cat_dom"/>
</dbReference>
<dbReference type="PANTHER" id="PTHR48007">
    <property type="entry name" value="LEUCINE-RICH REPEAT RECEPTOR-LIKE PROTEIN KINASE PXC1"/>
    <property type="match status" value="1"/>
</dbReference>
<comment type="subcellular location">
    <subcellularLocation>
        <location evidence="1">Membrane</location>
    </subcellularLocation>
</comment>